<dbReference type="EMBL" id="NVWI01000001">
    <property type="protein sequence ID" value="PCJ43445.1"/>
    <property type="molecule type" value="Genomic_DNA"/>
</dbReference>
<dbReference type="AlphaFoldDB" id="A0A2A5CIW4"/>
<proteinExistence type="predicted"/>
<evidence type="ECO:0000313" key="1">
    <source>
        <dbReference type="EMBL" id="PCJ43445.1"/>
    </source>
</evidence>
<sequence>MVDLAQIEGFDWDDANTLKITEKHNVMPSEAERIFFNEPLLLMDDFKHSQREQRFHALGITDDRRLLHVTFTLRAKGTLIRVISARDMHRKERKIYE</sequence>
<evidence type="ECO:0000313" key="2">
    <source>
        <dbReference type="Proteomes" id="UP000228987"/>
    </source>
</evidence>
<gene>
    <name evidence="1" type="ORF">COA71_00800</name>
</gene>
<dbReference type="Proteomes" id="UP000228987">
    <property type="component" value="Unassembled WGS sequence"/>
</dbReference>
<organism evidence="1 2">
    <name type="scientific">SAR86 cluster bacterium</name>
    <dbReference type="NCBI Taxonomy" id="2030880"/>
    <lineage>
        <taxon>Bacteria</taxon>
        <taxon>Pseudomonadati</taxon>
        <taxon>Pseudomonadota</taxon>
        <taxon>Gammaproteobacteria</taxon>
        <taxon>SAR86 cluster</taxon>
    </lineage>
</organism>
<protein>
    <recommendedName>
        <fullName evidence="3">BrnT family toxin</fullName>
    </recommendedName>
</protein>
<evidence type="ECO:0008006" key="3">
    <source>
        <dbReference type="Google" id="ProtNLM"/>
    </source>
</evidence>
<comment type="caution">
    <text evidence="1">The sequence shown here is derived from an EMBL/GenBank/DDBJ whole genome shotgun (WGS) entry which is preliminary data.</text>
</comment>
<dbReference type="Gene3D" id="3.10.450.530">
    <property type="entry name" value="Ribonuclease toxin, BrnT, of type II toxin-antitoxin system"/>
    <property type="match status" value="1"/>
</dbReference>
<dbReference type="InterPro" id="IPR038573">
    <property type="entry name" value="BrnT_sf"/>
</dbReference>
<dbReference type="Pfam" id="PF04365">
    <property type="entry name" value="BrnT_toxin"/>
    <property type="match status" value="1"/>
</dbReference>
<accession>A0A2A5CIW4</accession>
<dbReference type="InterPro" id="IPR007460">
    <property type="entry name" value="BrnT_toxin"/>
</dbReference>
<name>A0A2A5CIW4_9GAMM</name>
<reference evidence="2" key="1">
    <citation type="submission" date="2017-08" db="EMBL/GenBank/DDBJ databases">
        <title>A dynamic microbial community with high functional redundancy inhabits the cold, oxic subseafloor aquifer.</title>
        <authorList>
            <person name="Tully B.J."/>
            <person name="Wheat C.G."/>
            <person name="Glazer B.T."/>
            <person name="Huber J.A."/>
        </authorList>
    </citation>
    <scope>NUCLEOTIDE SEQUENCE [LARGE SCALE GENOMIC DNA]</scope>
</reference>